<dbReference type="EMBL" id="FO818640">
    <property type="protein sequence ID" value="CDM96696.1"/>
    <property type="molecule type" value="Genomic_DNA"/>
</dbReference>
<dbReference type="AlphaFoldDB" id="A0A9P1P096"/>
<keyword evidence="3" id="KW-1185">Reference proteome</keyword>
<feature type="compositionally biased region" description="Polar residues" evidence="1">
    <location>
        <begin position="12"/>
        <end position="23"/>
    </location>
</feature>
<reference evidence="2 3" key="1">
    <citation type="submission" date="2014-02" db="EMBL/GenBank/DDBJ databases">
        <authorList>
            <person name="Genoscope - CEA"/>
        </authorList>
    </citation>
    <scope>NUCLEOTIDE SEQUENCE [LARGE SCALE GENOMIC DNA]</scope>
    <source>
        <strain evidence="2 3">PCC 8005</strain>
    </source>
</reference>
<evidence type="ECO:0000313" key="2">
    <source>
        <dbReference type="EMBL" id="CDM96696.1"/>
    </source>
</evidence>
<organism evidence="2 3">
    <name type="scientific">Limnospira indica PCC 8005</name>
    <dbReference type="NCBI Taxonomy" id="376219"/>
    <lineage>
        <taxon>Bacteria</taxon>
        <taxon>Bacillati</taxon>
        <taxon>Cyanobacteriota</taxon>
        <taxon>Cyanophyceae</taxon>
        <taxon>Oscillatoriophycideae</taxon>
        <taxon>Oscillatoriales</taxon>
        <taxon>Sirenicapillariaceae</taxon>
        <taxon>Limnospira</taxon>
    </lineage>
</organism>
<gene>
    <name evidence="2" type="ORF">ARTHRO_41105</name>
</gene>
<sequence>MVGEGETAELTLHNTHGTQMAFE</sequence>
<protein>
    <submittedName>
        <fullName evidence="2">Uncharacterized protein</fullName>
    </submittedName>
</protein>
<feature type="region of interest" description="Disordered" evidence="1">
    <location>
        <begin position="1"/>
        <end position="23"/>
    </location>
</feature>
<evidence type="ECO:0000256" key="1">
    <source>
        <dbReference type="SAM" id="MobiDB-lite"/>
    </source>
</evidence>
<dbReference type="Proteomes" id="UP000032946">
    <property type="component" value="Chromosome"/>
</dbReference>
<proteinExistence type="predicted"/>
<accession>A0A9P1P096</accession>
<name>A0A9P1P096_9CYAN</name>
<evidence type="ECO:0000313" key="3">
    <source>
        <dbReference type="Proteomes" id="UP000032946"/>
    </source>
</evidence>